<gene>
    <name evidence="3" type="ordered locus">MCCL_0232</name>
</gene>
<feature type="coiled-coil region" evidence="1">
    <location>
        <begin position="134"/>
        <end position="168"/>
    </location>
</feature>
<evidence type="ECO:0000256" key="1">
    <source>
        <dbReference type="SAM" id="Coils"/>
    </source>
</evidence>
<reference evidence="3 4" key="1">
    <citation type="journal article" date="2009" name="J. Bacteriol.">
        <title>Complete genome sequence of Macrococcus caseolyticus strain JCSCS5402, reflecting the ancestral genome of the human-pathogenic staphylococci.</title>
        <authorList>
            <person name="Baba T."/>
            <person name="Kuwahara-Arai K."/>
            <person name="Uchiyama I."/>
            <person name="Takeuchi F."/>
            <person name="Ito T."/>
            <person name="Hiramatsu K."/>
        </authorList>
    </citation>
    <scope>NUCLEOTIDE SEQUENCE [LARGE SCALE GENOMIC DNA]</scope>
    <source>
        <strain evidence="3 4">JCSC5402</strain>
    </source>
</reference>
<dbReference type="Proteomes" id="UP000001383">
    <property type="component" value="Chromosome"/>
</dbReference>
<dbReference type="OrthoDB" id="3199595at2"/>
<dbReference type="HOGENOM" id="CLU_794103_0_0_9"/>
<organism evidence="3 4">
    <name type="scientific">Macrococcus caseolyticus (strain JCSC5402)</name>
    <name type="common">Macrococcoides caseolyticum</name>
    <dbReference type="NCBI Taxonomy" id="458233"/>
    <lineage>
        <taxon>Bacteria</taxon>
        <taxon>Bacillati</taxon>
        <taxon>Bacillota</taxon>
        <taxon>Bacilli</taxon>
        <taxon>Bacillales</taxon>
        <taxon>Staphylococcaceae</taxon>
        <taxon>Macrococcoides</taxon>
    </lineage>
</organism>
<dbReference type="InterPro" id="IPR011741">
    <property type="entry name" value="Phg_2220_C"/>
</dbReference>
<name>B9E9M8_MACCJ</name>
<dbReference type="KEGG" id="mcl:MCCL_0232"/>
<evidence type="ECO:0000313" key="3">
    <source>
        <dbReference type="EMBL" id="BAH16939.1"/>
    </source>
</evidence>
<sequence>MKKILNKNLAGSKVIVFKKVLIYIKKIEILRSWISIISGNDNYILVNKFYLEFMRDLQGAVFLSQLTFWADKGKNREGWIYKTQEQWFNETGIKKFKIAQITKELESRGIIETKVMKVNGNPIKHYRLLYDNYLKEVEEVLENKQMNIDILKTEKRKTENRKTISENQNKEVVKTKKGNSKIGISSITEDTLTEITNTEKTTELSSNRFIDTIGLVAISYINKLTNRSFRVNDQSYIKLISDLINEDYNIIDLIEVVEKKYYEWRNDRKFNKLIRPETLFKYEYFKKYVVEDIHNNIEVTPKFILIENKKNLCMTILDFIAELERETELKEDYEFDRLKSEIHSLCAEL</sequence>
<dbReference type="eggNOG" id="ENOG503341A">
    <property type="taxonomic scope" value="Bacteria"/>
</dbReference>
<evidence type="ECO:0000313" key="4">
    <source>
        <dbReference type="Proteomes" id="UP000001383"/>
    </source>
</evidence>
<dbReference type="RefSeq" id="WP_012656140.1">
    <property type="nucleotide sequence ID" value="NC_011999.1"/>
</dbReference>
<protein>
    <recommendedName>
        <fullName evidence="2">Phage conserved hypothetical protein C-terminal domain-containing protein</fullName>
    </recommendedName>
</protein>
<accession>B9E9M8</accession>
<evidence type="ECO:0000259" key="2">
    <source>
        <dbReference type="Pfam" id="PF09524"/>
    </source>
</evidence>
<keyword evidence="1" id="KW-0175">Coiled coil</keyword>
<dbReference type="AlphaFoldDB" id="B9E9M8"/>
<proteinExistence type="predicted"/>
<dbReference type="Pfam" id="PF09524">
    <property type="entry name" value="Phg_2220_C"/>
    <property type="match status" value="1"/>
</dbReference>
<feature type="domain" description="Phage conserved hypothetical protein C-terminal" evidence="2">
    <location>
        <begin position="218"/>
        <end position="289"/>
    </location>
</feature>
<dbReference type="EMBL" id="AP009484">
    <property type="protein sequence ID" value="BAH16939.1"/>
    <property type="molecule type" value="Genomic_DNA"/>
</dbReference>